<reference evidence="2" key="1">
    <citation type="submission" date="2021-06" db="EMBL/GenBank/DDBJ databases">
        <authorList>
            <person name="Kallberg Y."/>
            <person name="Tangrot J."/>
            <person name="Rosling A."/>
        </authorList>
    </citation>
    <scope>NUCLEOTIDE SEQUENCE</scope>
    <source>
        <strain evidence="2">FL130A</strain>
    </source>
</reference>
<evidence type="ECO:0000313" key="2">
    <source>
        <dbReference type="EMBL" id="CAG8757779.1"/>
    </source>
</evidence>
<comment type="caution">
    <text evidence="2">The sequence shown here is derived from an EMBL/GenBank/DDBJ whole genome shotgun (WGS) entry which is preliminary data.</text>
</comment>
<feature type="transmembrane region" description="Helical" evidence="1">
    <location>
        <begin position="39"/>
        <end position="58"/>
    </location>
</feature>
<feature type="non-terminal residue" evidence="2">
    <location>
        <position position="122"/>
    </location>
</feature>
<gene>
    <name evidence="2" type="ORF">ALEPTO_LOCUS13552</name>
</gene>
<feature type="non-terminal residue" evidence="2">
    <location>
        <position position="1"/>
    </location>
</feature>
<sequence>SVAWLIDTIIFPSNVLRVRCLSFGAAIINVLRVWYSSHVAILVLPLTTFFGFGVHFLVPPLVYNNHLRVWYSLHVTILVQPLKLELFNRLTNCTIVLDGIMLVAVSIPTRQRSDIHFLVPPL</sequence>
<evidence type="ECO:0000313" key="3">
    <source>
        <dbReference type="Proteomes" id="UP000789508"/>
    </source>
</evidence>
<evidence type="ECO:0000256" key="1">
    <source>
        <dbReference type="SAM" id="Phobius"/>
    </source>
</evidence>
<organism evidence="2 3">
    <name type="scientific">Ambispora leptoticha</name>
    <dbReference type="NCBI Taxonomy" id="144679"/>
    <lineage>
        <taxon>Eukaryota</taxon>
        <taxon>Fungi</taxon>
        <taxon>Fungi incertae sedis</taxon>
        <taxon>Mucoromycota</taxon>
        <taxon>Glomeromycotina</taxon>
        <taxon>Glomeromycetes</taxon>
        <taxon>Archaeosporales</taxon>
        <taxon>Ambisporaceae</taxon>
        <taxon>Ambispora</taxon>
    </lineage>
</organism>
<accession>A0A9N9J084</accession>
<keyword evidence="1" id="KW-1133">Transmembrane helix</keyword>
<dbReference type="AlphaFoldDB" id="A0A9N9J084"/>
<dbReference type="Proteomes" id="UP000789508">
    <property type="component" value="Unassembled WGS sequence"/>
</dbReference>
<name>A0A9N9J084_9GLOM</name>
<dbReference type="EMBL" id="CAJVPS010044580">
    <property type="protein sequence ID" value="CAG8757779.1"/>
    <property type="molecule type" value="Genomic_DNA"/>
</dbReference>
<protein>
    <submittedName>
        <fullName evidence="2">978_t:CDS:1</fullName>
    </submittedName>
</protein>
<keyword evidence="1" id="KW-0472">Membrane</keyword>
<keyword evidence="3" id="KW-1185">Reference proteome</keyword>
<proteinExistence type="predicted"/>
<keyword evidence="1" id="KW-0812">Transmembrane</keyword>